<gene>
    <name evidence="5" type="ORF">PCOR1329_LOCUS48538</name>
</gene>
<dbReference type="InterPro" id="IPR050154">
    <property type="entry name" value="UbiB_kinase"/>
</dbReference>
<dbReference type="PANTHER" id="PTHR10566:SF113">
    <property type="entry name" value="PROTEIN ACTIVITY OF BC1 COMPLEX KINASE 7, CHLOROPLASTIC"/>
    <property type="match status" value="1"/>
</dbReference>
<organism evidence="5 6">
    <name type="scientific">Prorocentrum cordatum</name>
    <dbReference type="NCBI Taxonomy" id="2364126"/>
    <lineage>
        <taxon>Eukaryota</taxon>
        <taxon>Sar</taxon>
        <taxon>Alveolata</taxon>
        <taxon>Dinophyceae</taxon>
        <taxon>Prorocentrales</taxon>
        <taxon>Prorocentraceae</taxon>
        <taxon>Prorocentrum</taxon>
    </lineage>
</organism>
<feature type="region of interest" description="Disordered" evidence="3">
    <location>
        <begin position="668"/>
        <end position="799"/>
    </location>
</feature>
<name>A0ABN9UHB0_9DINO</name>
<dbReference type="Pfam" id="PF03109">
    <property type="entry name" value="ABC1"/>
    <property type="match status" value="1"/>
</dbReference>
<dbReference type="EMBL" id="CAUYUJ010015862">
    <property type="protein sequence ID" value="CAK0859037.1"/>
    <property type="molecule type" value="Genomic_DNA"/>
</dbReference>
<dbReference type="CDD" id="cd12277">
    <property type="entry name" value="RRM3_MEI2_EAR1_like"/>
    <property type="match status" value="1"/>
</dbReference>
<evidence type="ECO:0000256" key="3">
    <source>
        <dbReference type="SAM" id="MobiDB-lite"/>
    </source>
</evidence>
<accession>A0ABN9UHB0</accession>
<feature type="compositionally biased region" description="Basic and acidic residues" evidence="3">
    <location>
        <begin position="728"/>
        <end position="744"/>
    </location>
</feature>
<evidence type="ECO:0000313" key="6">
    <source>
        <dbReference type="Proteomes" id="UP001189429"/>
    </source>
</evidence>
<dbReference type="InterPro" id="IPR011009">
    <property type="entry name" value="Kinase-like_dom_sf"/>
</dbReference>
<dbReference type="Proteomes" id="UP001189429">
    <property type="component" value="Unassembled WGS sequence"/>
</dbReference>
<comment type="similarity">
    <text evidence="1">Belongs to the protein kinase superfamily. ADCK protein kinase family.</text>
</comment>
<dbReference type="SUPFAM" id="SSF56112">
    <property type="entry name" value="Protein kinase-like (PK-like)"/>
    <property type="match status" value="1"/>
</dbReference>
<dbReference type="InterPro" id="IPR012677">
    <property type="entry name" value="Nucleotide-bd_a/b_plait_sf"/>
</dbReference>
<dbReference type="SUPFAM" id="SSF53800">
    <property type="entry name" value="Chelatase"/>
    <property type="match status" value="1"/>
</dbReference>
<keyword evidence="6" id="KW-1185">Reference proteome</keyword>
<reference evidence="5" key="1">
    <citation type="submission" date="2023-10" db="EMBL/GenBank/DDBJ databases">
        <authorList>
            <person name="Chen Y."/>
            <person name="Shah S."/>
            <person name="Dougan E. K."/>
            <person name="Thang M."/>
            <person name="Chan C."/>
        </authorList>
    </citation>
    <scope>NUCLEOTIDE SEQUENCE [LARGE SCALE GENOMIC DNA]</scope>
</reference>
<dbReference type="SUPFAM" id="SSF54928">
    <property type="entry name" value="RNA-binding domain, RBD"/>
    <property type="match status" value="1"/>
</dbReference>
<evidence type="ECO:0000313" key="5">
    <source>
        <dbReference type="EMBL" id="CAK0859037.1"/>
    </source>
</evidence>
<dbReference type="Gene3D" id="3.40.50.1400">
    <property type="match status" value="1"/>
</dbReference>
<dbReference type="Pfam" id="PF04059">
    <property type="entry name" value="RRM_2"/>
    <property type="match status" value="1"/>
</dbReference>
<dbReference type="InterPro" id="IPR007201">
    <property type="entry name" value="Mei2-like_Rrm_C"/>
</dbReference>
<keyword evidence="2" id="KW-0694">RNA-binding</keyword>
<dbReference type="InterPro" id="IPR035979">
    <property type="entry name" value="RBD_domain_sf"/>
</dbReference>
<comment type="caution">
    <text evidence="5">The sequence shown here is derived from an EMBL/GenBank/DDBJ whole genome shotgun (WGS) entry which is preliminary data.</text>
</comment>
<feature type="region of interest" description="Disordered" evidence="3">
    <location>
        <begin position="1042"/>
        <end position="1061"/>
    </location>
</feature>
<dbReference type="PROSITE" id="PS50102">
    <property type="entry name" value="RRM"/>
    <property type="match status" value="1"/>
</dbReference>
<dbReference type="InterPro" id="IPR001015">
    <property type="entry name" value="Ferrochelatase"/>
</dbReference>
<feature type="domain" description="RRM" evidence="4">
    <location>
        <begin position="805"/>
        <end position="890"/>
    </location>
</feature>
<dbReference type="Pfam" id="PF00762">
    <property type="entry name" value="Ferrochelatase"/>
    <property type="match status" value="1"/>
</dbReference>
<protein>
    <recommendedName>
        <fullName evidence="4">RRM domain-containing protein</fullName>
    </recommendedName>
</protein>
<dbReference type="InterPro" id="IPR000504">
    <property type="entry name" value="RRM_dom"/>
</dbReference>
<proteinExistence type="inferred from homology"/>
<sequence>MEVAGSHRATVARRAAYVAARLAPVLARGAVHSQVSCGPRYTQRTALKLRLALQDLGPAFVKLGQCLAAREDVLSEVVALELRKLCDAVPEFPAEEARGLLARELGARAPELPASPLAAASLGQVYRIRLDGADYALKVQRPGLRALLAVDMVILRGIAKFSRLLVRRLCAATMDPVDVIENWAKTMWAELDYMQEAQVMEDMRGKLCPVVPDLVIPRVLWRLTSSRVLATEWVHGIKVTDRPQCVTSDHISVGVEAYAAMIVDLGIVHADPHAGNLLITEPGGKVCLLDFGMVVEVPEHHRLVWAQCVVDLVRGNYPRVLDCLIGLGFFPPDCPREVILPVMSKIWAELVACGSDTKKRKDAVRTCFEEIKVLVRKFTFDVPDYYLALARALLTLEGVALTANCDFDIFEAVFPLATVVAFAVGVISVDSDLHDGDQDSAPRRGRALTDLTDSRSPLKEEYPVNCFQGDGGGSTPSTVGDAEFESLAGRGRLAKIESGSCLVQMVGASSDSEGKLDSPGRRWCDEMPTSEEEVGGLWGIGGGGAEATQQTAAKAVASFNRDAAAFRPEAAAAAFRPEAWPTATDVQYAVMQQELAAWWGCHSGPGFPMAPGLPPTLPPLPTLSTVPPPPQGDATRAALGRPIGAPGLLPQQPTVCVKLDAILNLDQADAKEKAPARAGRKKGAKNRGGSQEPVRNPQGGKASGPADPAVEGKPLRAVKTAPGQLDKMCQEKAETPPRSLEKKAKQPKQQAAPQPKPPLQEAPQEQPQSPAAAAAAPPAPAADAAPEAPAAEEVEKAPVPIEQQTTVMLRNIPNKYTQAMLLSLLSDHGFGKSFDFVYLPMDFRNGVNLGYAFVNVATREDATRLMETFQGYDNWIFESPKVCEVSWAHPHQGLHEHVERYRNSPVMHGCMPDEPAARGTSDAIARDLCAEGAVQSGLSFLRGAVPPLGALRCHWQWRPAMAVAWSAVGPAAAPAARGCAAPAPSQGRARWRGRAGSSPAAWRAAARAARASAGAAVPLALAVGTGRRGRCRRASTLARYASSPGGANGVPKNGATAPAAGLPPRKTGVLLQNIGTTPASTSVDDVRDYLSRFLGDDRVIDIEPAWLKFIALQILLGTRPAKSAANYARIWDEDQTVAPPCSSTPRTWW</sequence>
<feature type="region of interest" description="Disordered" evidence="3">
    <location>
        <begin position="621"/>
        <end position="649"/>
    </location>
</feature>
<dbReference type="Gene3D" id="3.30.70.330">
    <property type="match status" value="1"/>
</dbReference>
<dbReference type="PANTHER" id="PTHR10566">
    <property type="entry name" value="CHAPERONE-ACTIVITY OF BC1 COMPLEX CABC1 -RELATED"/>
    <property type="match status" value="1"/>
</dbReference>
<feature type="compositionally biased region" description="Pro residues" evidence="3">
    <location>
        <begin position="621"/>
        <end position="631"/>
    </location>
</feature>
<evidence type="ECO:0000256" key="2">
    <source>
        <dbReference type="PROSITE-ProRule" id="PRU00176"/>
    </source>
</evidence>
<feature type="compositionally biased region" description="Low complexity" evidence="3">
    <location>
        <begin position="761"/>
        <end position="791"/>
    </location>
</feature>
<dbReference type="CDD" id="cd05121">
    <property type="entry name" value="ABC1_ADCK3-like"/>
    <property type="match status" value="1"/>
</dbReference>
<dbReference type="InterPro" id="IPR004147">
    <property type="entry name" value="ABC1_dom"/>
</dbReference>
<evidence type="ECO:0000256" key="1">
    <source>
        <dbReference type="ARBA" id="ARBA00009670"/>
    </source>
</evidence>
<evidence type="ECO:0000259" key="4">
    <source>
        <dbReference type="PROSITE" id="PS50102"/>
    </source>
</evidence>